<proteinExistence type="predicted"/>
<accession>A0A158GZY3</accession>
<dbReference type="Gene3D" id="3.40.50.1820">
    <property type="entry name" value="alpha/beta hydrolase"/>
    <property type="match status" value="1"/>
</dbReference>
<dbReference type="AlphaFoldDB" id="A0A158GZY3"/>
<dbReference type="SUPFAM" id="SSF53474">
    <property type="entry name" value="alpha/beta-Hydrolases"/>
    <property type="match status" value="1"/>
</dbReference>
<name>A0A158GZY3_CABCO</name>
<dbReference type="PANTHER" id="PTHR43329">
    <property type="entry name" value="EPOXIDE HYDROLASE"/>
    <property type="match status" value="1"/>
</dbReference>
<dbReference type="InterPro" id="IPR029058">
    <property type="entry name" value="AB_hydrolase_fold"/>
</dbReference>
<gene>
    <name evidence="3" type="ORF">AWB70_02704</name>
</gene>
<keyword evidence="4" id="KW-1185">Reference proteome</keyword>
<dbReference type="EMBL" id="FCNY02000006">
    <property type="protein sequence ID" value="SAL37407.1"/>
    <property type="molecule type" value="Genomic_DNA"/>
</dbReference>
<dbReference type="Proteomes" id="UP000054740">
    <property type="component" value="Unassembled WGS sequence"/>
</dbReference>
<evidence type="ECO:0000259" key="2">
    <source>
        <dbReference type="Pfam" id="PF00561"/>
    </source>
</evidence>
<sequence>MSSKIEHHYATLNGFKFHYATCGQPGKPMLLCVHGFPEGWFAWRGVMESLGEQYYVVALDTRGINESAGPTDIAGYRVSNMVSDLVALLDHLGQRKCILAGHDWGGAITCSFAIAHPERLHGLVMINTTHPGVFLRELARNPHQRNASAYINLFLSESAEATISAHGFAALRAGLGVDPRTGASPEWLDDSLRDLYTRSWSTPGSLRAGLAYYRATQARGAEKSYADDACYRVSVPTLFIWGEQDRYLLTGCVEGLDSFFSDVRVERIPEATHWIIHEQGGRVSASMAKFIESI</sequence>
<dbReference type="RefSeq" id="WP_053571561.1">
    <property type="nucleotide sequence ID" value="NZ_FCNY02000006.1"/>
</dbReference>
<evidence type="ECO:0000313" key="3">
    <source>
        <dbReference type="EMBL" id="SAL37407.1"/>
    </source>
</evidence>
<reference evidence="4" key="1">
    <citation type="submission" date="2016-01" db="EMBL/GenBank/DDBJ databases">
        <authorList>
            <person name="Peeters C."/>
        </authorList>
    </citation>
    <scope>NUCLEOTIDE SEQUENCE [LARGE SCALE GENOMIC DNA]</scope>
</reference>
<dbReference type="PRINTS" id="PR00111">
    <property type="entry name" value="ABHYDROLASE"/>
</dbReference>
<organism evidence="3 4">
    <name type="scientific">Caballeronia cordobensis</name>
    <name type="common">Burkholderia cordobensis</name>
    <dbReference type="NCBI Taxonomy" id="1353886"/>
    <lineage>
        <taxon>Bacteria</taxon>
        <taxon>Pseudomonadati</taxon>
        <taxon>Pseudomonadota</taxon>
        <taxon>Betaproteobacteria</taxon>
        <taxon>Burkholderiales</taxon>
        <taxon>Burkholderiaceae</taxon>
        <taxon>Caballeronia</taxon>
    </lineage>
</organism>
<evidence type="ECO:0000313" key="4">
    <source>
        <dbReference type="Proteomes" id="UP000054740"/>
    </source>
</evidence>
<feature type="domain" description="AB hydrolase-1" evidence="2">
    <location>
        <begin position="28"/>
        <end position="278"/>
    </location>
</feature>
<keyword evidence="1 3" id="KW-0378">Hydrolase</keyword>
<protein>
    <submittedName>
        <fullName evidence="3">Alpha/beta hydrolase fold protein</fullName>
    </submittedName>
</protein>
<dbReference type="Pfam" id="PF00561">
    <property type="entry name" value="Abhydrolase_1"/>
    <property type="match status" value="1"/>
</dbReference>
<evidence type="ECO:0000256" key="1">
    <source>
        <dbReference type="ARBA" id="ARBA00022801"/>
    </source>
</evidence>
<dbReference type="PRINTS" id="PR00412">
    <property type="entry name" value="EPOXHYDRLASE"/>
</dbReference>
<dbReference type="InterPro" id="IPR000073">
    <property type="entry name" value="AB_hydrolase_1"/>
</dbReference>
<dbReference type="InterPro" id="IPR000639">
    <property type="entry name" value="Epox_hydrolase-like"/>
</dbReference>
<dbReference type="GO" id="GO:0016787">
    <property type="term" value="F:hydrolase activity"/>
    <property type="evidence" value="ECO:0007669"/>
    <property type="project" value="UniProtKB-KW"/>
</dbReference>